<evidence type="ECO:0000313" key="1">
    <source>
        <dbReference type="EMBL" id="KAH9515990.1"/>
    </source>
</evidence>
<evidence type="ECO:0000313" key="2">
    <source>
        <dbReference type="Proteomes" id="UP000790347"/>
    </source>
</evidence>
<dbReference type="Proteomes" id="UP000790347">
    <property type="component" value="Unassembled WGS sequence"/>
</dbReference>
<proteinExistence type="predicted"/>
<dbReference type="OrthoDB" id="6511049at2759"/>
<sequence length="943" mass="109572">MNENRSFCSSHVGIMNVSDLEKNCLYLNTNIEFNYEENSKKELLPSGCKFKKVLHSIALRLLHIFGPYDNNGYKELFLIAECICKPENNVLICIKNFDHQDFQFNVTFDHMNHVFSLKNFLTLDCPFNFSFKDLNEINCQISSKKLYNIVIIVSTEFHSSLIFHGNYGENITDLERLSQNMIEPMNLTVKHTSMMMESQQSKTSIYLPSDDDMETPMMNGKIMDIYADTQSLQANTVIESQLMSETELDDDYIGHKNDTEKKIKTILDEISSDLKEKFNLYRLLRTNLNDHLIQNEPIELTSLSQLQYPINSVQQYRFVNITGIIKQHNPQHNLLCICDDTIDNFEIKTDNKGIDYYKSLSSAQTSVINNNPKNYPLLKAGDIICIRQLCLKMDRKNICVHPDQIVIIEMHKEDDRITTNDSRKISIEELKRITELYCHHIIELLSCKTRSAKNMDGNEYFLANLVGLSAAKFASNISEKPYTNIFLMTPTKTNYPTLINENLSFITEQIENMSFYQYRFHYNESYLQNLKNNNQIISVSLWGIHKKISDTVFPLDVVILYNVLIRNDRSHSGFYYYSLSDGFMFGRRFIHVKSNTILSDYLQRLFLSFKEKIPMNIAPEEENNLAIQIETNLDTSILSRLGPNAKQFIMSMKDSMKMMGKKEELWKLANIKKNIFCHVKNHRTLFKSQVNVDIAKKIDSFADLMPSSDMDSEQQEVAKIFRISARLIDYQFEDKHGIEFYNMAHLRQSQIKIVCTSQSCDFTAPFMSFILQKTYDCMAISKDSCIDNTTLICQNCREPLAAYLSIEFYLEDEYGNHLTAIMSSPEIEELIQCTNKQLICTDPHSMDIVNALHYIFKTLCPIRSTTTATTTTTTTTRATYNDDRNKLINPKCDWILESKTIEADNFNFQNYPNVYNRQLIDLNSNLNVNEFPIFYIRSIIIYE</sequence>
<protein>
    <submittedName>
        <fullName evidence="1">Uncharacterized protein</fullName>
    </submittedName>
</protein>
<comment type="caution">
    <text evidence="1">The sequence shown here is derived from an EMBL/GenBank/DDBJ whole genome shotgun (WGS) entry which is preliminary data.</text>
</comment>
<accession>A0A922I217</accession>
<dbReference type="EMBL" id="ASGP02000003">
    <property type="protein sequence ID" value="KAH9515990.1"/>
    <property type="molecule type" value="Genomic_DNA"/>
</dbReference>
<organism evidence="1 2">
    <name type="scientific">Dermatophagoides farinae</name>
    <name type="common">American house dust mite</name>
    <dbReference type="NCBI Taxonomy" id="6954"/>
    <lineage>
        <taxon>Eukaryota</taxon>
        <taxon>Metazoa</taxon>
        <taxon>Ecdysozoa</taxon>
        <taxon>Arthropoda</taxon>
        <taxon>Chelicerata</taxon>
        <taxon>Arachnida</taxon>
        <taxon>Acari</taxon>
        <taxon>Acariformes</taxon>
        <taxon>Sarcoptiformes</taxon>
        <taxon>Astigmata</taxon>
        <taxon>Psoroptidia</taxon>
        <taxon>Analgoidea</taxon>
        <taxon>Pyroglyphidae</taxon>
        <taxon>Dermatophagoidinae</taxon>
        <taxon>Dermatophagoides</taxon>
    </lineage>
</organism>
<gene>
    <name evidence="1" type="ORF">DERF_006755</name>
</gene>
<name>A0A922I217_DERFA</name>
<reference evidence="1" key="1">
    <citation type="submission" date="2013-05" db="EMBL/GenBank/DDBJ databases">
        <authorList>
            <person name="Yim A.K.Y."/>
            <person name="Chan T.F."/>
            <person name="Ji K.M."/>
            <person name="Liu X.Y."/>
            <person name="Zhou J.W."/>
            <person name="Li R.Q."/>
            <person name="Yang K.Y."/>
            <person name="Li J."/>
            <person name="Li M."/>
            <person name="Law P.T.W."/>
            <person name="Wu Y.L."/>
            <person name="Cai Z.L."/>
            <person name="Qin H."/>
            <person name="Bao Y."/>
            <person name="Leung R.K.K."/>
            <person name="Ng P.K.S."/>
            <person name="Zou J."/>
            <person name="Zhong X.J."/>
            <person name="Ran P.X."/>
            <person name="Zhong N.S."/>
            <person name="Liu Z.G."/>
            <person name="Tsui S.K.W."/>
        </authorList>
    </citation>
    <scope>NUCLEOTIDE SEQUENCE</scope>
    <source>
        <strain evidence="1">Derf</strain>
        <tissue evidence="1">Whole organism</tissue>
    </source>
</reference>
<dbReference type="AlphaFoldDB" id="A0A922I217"/>
<reference evidence="1" key="2">
    <citation type="journal article" date="2022" name="Res Sq">
        <title>Comparative Genomics Reveals Insights into the Divergent Evolution of Astigmatic Mites and Household Pest Adaptations.</title>
        <authorList>
            <person name="Xiong Q."/>
            <person name="Wan A.T.-Y."/>
            <person name="Liu X.-Y."/>
            <person name="Fung C.S.-H."/>
            <person name="Xiao X."/>
            <person name="Malainual N."/>
            <person name="Hou J."/>
            <person name="Wang L."/>
            <person name="Wang M."/>
            <person name="Yang K."/>
            <person name="Cui Y."/>
            <person name="Leung E."/>
            <person name="Nong W."/>
            <person name="Shin S.-K."/>
            <person name="Au S."/>
            <person name="Jeong K.Y."/>
            <person name="Chew F.T."/>
            <person name="Hui J."/>
            <person name="Leung T.F."/>
            <person name="Tungtrongchitr A."/>
            <person name="Zhong N."/>
            <person name="Liu Z."/>
            <person name="Tsui S."/>
        </authorList>
    </citation>
    <scope>NUCLEOTIDE SEQUENCE</scope>
    <source>
        <strain evidence="1">Derf</strain>
        <tissue evidence="1">Whole organism</tissue>
    </source>
</reference>
<keyword evidence="2" id="KW-1185">Reference proteome</keyword>